<feature type="domain" description="DUF5926" evidence="2">
    <location>
        <begin position="29"/>
        <end position="299"/>
    </location>
</feature>
<reference evidence="3 4" key="1">
    <citation type="submission" date="2017-09" db="EMBL/GenBank/DDBJ databases">
        <title>Bacterial strain isolated from the female urinary microbiota.</title>
        <authorList>
            <person name="Thomas-White K."/>
            <person name="Kumar N."/>
            <person name="Forster S."/>
            <person name="Putonti C."/>
            <person name="Lawley T."/>
            <person name="Wolfe A.J."/>
        </authorList>
    </citation>
    <scope>NUCLEOTIDE SEQUENCE [LARGE SCALE GENOMIC DNA]</scope>
    <source>
        <strain evidence="3 4">UMB1301</strain>
    </source>
</reference>
<protein>
    <submittedName>
        <fullName evidence="3">Topoisomerase II</fullName>
    </submittedName>
</protein>
<evidence type="ECO:0000259" key="2">
    <source>
        <dbReference type="Pfam" id="PF19348"/>
    </source>
</evidence>
<dbReference type="OrthoDB" id="5512013at2"/>
<dbReference type="Proteomes" id="UP000235598">
    <property type="component" value="Unassembled WGS sequence"/>
</dbReference>
<organism evidence="3 4">
    <name type="scientific">Brevibacterium paucivorans</name>
    <dbReference type="NCBI Taxonomy" id="170994"/>
    <lineage>
        <taxon>Bacteria</taxon>
        <taxon>Bacillati</taxon>
        <taxon>Actinomycetota</taxon>
        <taxon>Actinomycetes</taxon>
        <taxon>Micrococcales</taxon>
        <taxon>Brevibacteriaceae</taxon>
        <taxon>Brevibacterium</taxon>
    </lineage>
</organism>
<feature type="region of interest" description="Disordered" evidence="1">
    <location>
        <begin position="277"/>
        <end position="299"/>
    </location>
</feature>
<evidence type="ECO:0000313" key="4">
    <source>
        <dbReference type="Proteomes" id="UP000235598"/>
    </source>
</evidence>
<proteinExistence type="predicted"/>
<keyword evidence="3" id="KW-0413">Isomerase</keyword>
<dbReference type="RefSeq" id="WP_102238911.1">
    <property type="nucleotide sequence ID" value="NZ_PNHK01000003.1"/>
</dbReference>
<evidence type="ECO:0000256" key="1">
    <source>
        <dbReference type="SAM" id="MobiDB-lite"/>
    </source>
</evidence>
<evidence type="ECO:0000313" key="3">
    <source>
        <dbReference type="EMBL" id="PMD04970.1"/>
    </source>
</evidence>
<dbReference type="GO" id="GO:0016853">
    <property type="term" value="F:isomerase activity"/>
    <property type="evidence" value="ECO:0007669"/>
    <property type="project" value="UniProtKB-KW"/>
</dbReference>
<dbReference type="Pfam" id="PF19348">
    <property type="entry name" value="DUF5926"/>
    <property type="match status" value="1"/>
</dbReference>
<dbReference type="AlphaFoldDB" id="A0A2N6VLF2"/>
<gene>
    <name evidence="3" type="ORF">CJ199_07690</name>
</gene>
<comment type="caution">
    <text evidence="3">The sequence shown here is derived from an EMBL/GenBank/DDBJ whole genome shotgun (WGS) entry which is preliminary data.</text>
</comment>
<accession>A0A2N6VLF2</accession>
<sequence>MGKKSKKSTADVIAKRLARQQAAAFVPRPFEGLPFETDLVSLRELVPAATATAKLTEEYGGDDVTFATLLPAAWQAMNRQDGVLMAGLQTPHSSPDPSRDLAAAILKVKEQGPGAFAEPNSNPGEGPRLQDILDTSVPFKVTVKETFDYWLPEEVDLPEDSAFSEEQLREGLEQANQRISPTEKLVAAEGCYWTEMAGRCYVRWAFTEPEDTVMDGLARLHAAGENNLGGLGKYLGCFRAHGIVIPVWELNENQTPDDVDAVLGDFAKKLHAAMDETGSLTPEQRRAKSGVVSRQLTIR</sequence>
<name>A0A2N6VLF2_9MICO</name>
<dbReference type="InterPro" id="IPR045970">
    <property type="entry name" value="DUF5926"/>
</dbReference>
<dbReference type="EMBL" id="PNHK01000003">
    <property type="protein sequence ID" value="PMD04970.1"/>
    <property type="molecule type" value="Genomic_DNA"/>
</dbReference>